<comment type="caution">
    <text evidence="1">The sequence shown here is derived from an EMBL/GenBank/DDBJ whole genome shotgun (WGS) entry which is preliminary data.</text>
</comment>
<gene>
    <name evidence="1" type="ORF">PXEA_LOCUS35012</name>
</gene>
<proteinExistence type="predicted"/>
<name>A0A3S5BB16_9PLAT</name>
<protein>
    <submittedName>
        <fullName evidence="1">Uncharacterized protein</fullName>
    </submittedName>
</protein>
<evidence type="ECO:0000313" key="1">
    <source>
        <dbReference type="EMBL" id="VEL41572.1"/>
    </source>
</evidence>
<dbReference type="AlphaFoldDB" id="A0A3S5BB16"/>
<dbReference type="EMBL" id="CAAALY010269965">
    <property type="protein sequence ID" value="VEL41572.1"/>
    <property type="molecule type" value="Genomic_DNA"/>
</dbReference>
<keyword evidence="2" id="KW-1185">Reference proteome</keyword>
<evidence type="ECO:0000313" key="2">
    <source>
        <dbReference type="Proteomes" id="UP000784294"/>
    </source>
</evidence>
<organism evidence="1 2">
    <name type="scientific">Protopolystoma xenopodis</name>
    <dbReference type="NCBI Taxonomy" id="117903"/>
    <lineage>
        <taxon>Eukaryota</taxon>
        <taxon>Metazoa</taxon>
        <taxon>Spiralia</taxon>
        <taxon>Lophotrochozoa</taxon>
        <taxon>Platyhelminthes</taxon>
        <taxon>Monogenea</taxon>
        <taxon>Polyopisthocotylea</taxon>
        <taxon>Polystomatidea</taxon>
        <taxon>Polystomatidae</taxon>
        <taxon>Protopolystoma</taxon>
    </lineage>
</organism>
<sequence length="78" mass="8762">MSFSRSEIILLRRFRRLLLKSAEMIRHRSNSVISCGAGRRTSFDNELYGGDGIEAEIDDLTAPLAQMATICELINCLD</sequence>
<accession>A0A3S5BB16</accession>
<dbReference type="Proteomes" id="UP000784294">
    <property type="component" value="Unassembled WGS sequence"/>
</dbReference>
<reference evidence="1" key="1">
    <citation type="submission" date="2018-11" db="EMBL/GenBank/DDBJ databases">
        <authorList>
            <consortium name="Pathogen Informatics"/>
        </authorList>
    </citation>
    <scope>NUCLEOTIDE SEQUENCE</scope>
</reference>